<proteinExistence type="predicted"/>
<dbReference type="Proteomes" id="UP000003490">
    <property type="component" value="Unassembled WGS sequence"/>
</dbReference>
<keyword evidence="1" id="KW-0472">Membrane</keyword>
<gene>
    <name evidence="3" type="ORF">CH238_09245</name>
    <name evidence="2" type="ORF">CLOLEP_00420</name>
</gene>
<evidence type="ECO:0000313" key="2">
    <source>
        <dbReference type="EMBL" id="EDO62831.1"/>
    </source>
</evidence>
<reference evidence="2 4" key="2">
    <citation type="submission" date="2007-08" db="EMBL/GenBank/DDBJ databases">
        <authorList>
            <person name="Fulton L."/>
            <person name="Clifton S."/>
            <person name="Fulton B."/>
            <person name="Xu J."/>
            <person name="Minx P."/>
            <person name="Pepin K.H."/>
            <person name="Johnson M."/>
            <person name="Thiruvilangam P."/>
            <person name="Bhonagiri V."/>
            <person name="Nash W.E."/>
            <person name="Wang C."/>
            <person name="Mardis E.R."/>
            <person name="Wilson R.K."/>
        </authorList>
    </citation>
    <scope>NUCLEOTIDE SEQUENCE [LARGE SCALE GENOMIC DNA]</scope>
    <source>
        <strain evidence="2 4">DSM 753</strain>
    </source>
</reference>
<feature type="transmembrane region" description="Helical" evidence="1">
    <location>
        <begin position="12"/>
        <end position="35"/>
    </location>
</feature>
<keyword evidence="1" id="KW-0812">Transmembrane</keyword>
<accession>A7VPE4</accession>
<evidence type="ECO:0000313" key="3">
    <source>
        <dbReference type="EMBL" id="PEQ24371.1"/>
    </source>
</evidence>
<sequence>MKEKQIGSGIGAGGISILAIFVVLCLATLAALSLVSARADRNLAEKNAQASVEYYQADARAEEILHELLTAVQSGPGWEEALRADGVAVVRQENAAVASYQVPINDSKSLSVEISLTFSGEGRFTGEWKRLRWQTLVEEESESQEGTLNLLR</sequence>
<dbReference type="EMBL" id="ABCB02000012">
    <property type="protein sequence ID" value="EDO62831.1"/>
    <property type="molecule type" value="Genomic_DNA"/>
</dbReference>
<dbReference type="HOGENOM" id="CLU_1719165_0_0_9"/>
<keyword evidence="5" id="KW-1185">Reference proteome</keyword>
<comment type="caution">
    <text evidence="2">The sequence shown here is derived from an EMBL/GenBank/DDBJ whole genome shotgun (WGS) entry which is preliminary data.</text>
</comment>
<dbReference type="AlphaFoldDB" id="A7VPE4"/>
<evidence type="ECO:0000256" key="1">
    <source>
        <dbReference type="SAM" id="Phobius"/>
    </source>
</evidence>
<evidence type="ECO:0000313" key="5">
    <source>
        <dbReference type="Proteomes" id="UP000220611"/>
    </source>
</evidence>
<evidence type="ECO:0000313" key="4">
    <source>
        <dbReference type="Proteomes" id="UP000003490"/>
    </source>
</evidence>
<dbReference type="OrthoDB" id="10011453at2"/>
<protein>
    <submittedName>
        <fullName evidence="2">Uncharacterized protein</fullName>
    </submittedName>
</protein>
<reference evidence="2 4" key="1">
    <citation type="submission" date="2007-08" db="EMBL/GenBank/DDBJ databases">
        <title>Draft genome sequence of Clostridium leptum (DSM 753).</title>
        <authorList>
            <person name="Sudarsanam P."/>
            <person name="Ley R."/>
            <person name="Guruge J."/>
            <person name="Turnbaugh P.J."/>
            <person name="Mahowald M."/>
            <person name="Liep D."/>
            <person name="Gordon J."/>
        </authorList>
    </citation>
    <scope>NUCLEOTIDE SEQUENCE [LARGE SCALE GENOMIC DNA]</scope>
    <source>
        <strain evidence="2 4">DSM 753</strain>
    </source>
</reference>
<dbReference type="EMBL" id="NOXF01000006">
    <property type="protein sequence ID" value="PEQ24371.1"/>
    <property type="molecule type" value="Genomic_DNA"/>
</dbReference>
<dbReference type="Proteomes" id="UP000220611">
    <property type="component" value="Unassembled WGS sequence"/>
</dbReference>
<keyword evidence="1" id="KW-1133">Transmembrane helix</keyword>
<name>A7VPE4_9FIRM</name>
<organism evidence="2 4">
    <name type="scientific">[Clostridium] leptum DSM 753</name>
    <dbReference type="NCBI Taxonomy" id="428125"/>
    <lineage>
        <taxon>Bacteria</taxon>
        <taxon>Bacillati</taxon>
        <taxon>Bacillota</taxon>
        <taxon>Clostridia</taxon>
        <taxon>Eubacteriales</taxon>
        <taxon>Oscillospiraceae</taxon>
        <taxon>Oscillospiraceae incertae sedis</taxon>
    </lineage>
</organism>
<reference evidence="3 5" key="3">
    <citation type="submission" date="2017-07" db="EMBL/GenBank/DDBJ databases">
        <title>Prevalence of linear plasmids in Cutibacterium (Propionibacterium) acnes isolates obtained from prostatic tissue.</title>
        <authorList>
            <person name="Davidsson S."/>
            <person name="Carlsson J."/>
            <person name="Molling P."/>
            <person name="Andren O."/>
            <person name="Andersson S.-O."/>
            <person name="Brzuszkiewicz E."/>
            <person name="Poehlein A."/>
            <person name="Al-Zeer M."/>
            <person name="Brinkmann V."/>
            <person name="Scavenius C."/>
            <person name="Nazipi S."/>
            <person name="Soderquist B."/>
            <person name="Bruggemann H."/>
        </authorList>
    </citation>
    <scope>NUCLEOTIDE SEQUENCE [LARGE SCALE GENOMIC DNA]</scope>
    <source>
        <strain evidence="3 5">DSM 753</strain>
    </source>
</reference>